<name>A0A6G4X4D9_9ACTN</name>
<protein>
    <submittedName>
        <fullName evidence="9">MFS transporter</fullName>
    </submittedName>
</protein>
<dbReference type="GO" id="GO:0005886">
    <property type="term" value="C:plasma membrane"/>
    <property type="evidence" value="ECO:0007669"/>
    <property type="project" value="UniProtKB-SubCell"/>
</dbReference>
<evidence type="ECO:0000256" key="5">
    <source>
        <dbReference type="ARBA" id="ARBA00023251"/>
    </source>
</evidence>
<proteinExistence type="predicted"/>
<feature type="transmembrane region" description="Helical" evidence="7">
    <location>
        <begin position="35"/>
        <end position="52"/>
    </location>
</feature>
<feature type="transmembrane region" description="Helical" evidence="7">
    <location>
        <begin position="98"/>
        <end position="115"/>
    </location>
</feature>
<dbReference type="PANTHER" id="PTHR42718">
    <property type="entry name" value="MAJOR FACILITATOR SUPERFAMILY MULTIDRUG TRANSPORTER MFSC"/>
    <property type="match status" value="1"/>
</dbReference>
<dbReference type="Proteomes" id="UP000477722">
    <property type="component" value="Unassembled WGS sequence"/>
</dbReference>
<keyword evidence="4 7" id="KW-0472">Membrane</keyword>
<dbReference type="SUPFAM" id="SSF103473">
    <property type="entry name" value="MFS general substrate transporter"/>
    <property type="match status" value="1"/>
</dbReference>
<feature type="domain" description="Major facilitator superfamily (MFS) profile" evidence="8">
    <location>
        <begin position="2"/>
        <end position="491"/>
    </location>
</feature>
<evidence type="ECO:0000256" key="3">
    <source>
        <dbReference type="ARBA" id="ARBA00022989"/>
    </source>
</evidence>
<organism evidence="9 10">
    <name type="scientific">Streptomyces boncukensis</name>
    <dbReference type="NCBI Taxonomy" id="2711219"/>
    <lineage>
        <taxon>Bacteria</taxon>
        <taxon>Bacillati</taxon>
        <taxon>Actinomycetota</taxon>
        <taxon>Actinomycetes</taxon>
        <taxon>Kitasatosporales</taxon>
        <taxon>Streptomycetaceae</taxon>
        <taxon>Streptomyces</taxon>
    </lineage>
</organism>
<dbReference type="GO" id="GO:0046677">
    <property type="term" value="P:response to antibiotic"/>
    <property type="evidence" value="ECO:0007669"/>
    <property type="project" value="UniProtKB-KW"/>
</dbReference>
<feature type="transmembrane region" description="Helical" evidence="7">
    <location>
        <begin position="387"/>
        <end position="407"/>
    </location>
</feature>
<keyword evidence="10" id="KW-1185">Reference proteome</keyword>
<keyword evidence="5" id="KW-0046">Antibiotic resistance</keyword>
<dbReference type="PANTHER" id="PTHR42718:SF49">
    <property type="entry name" value="EXPORT PROTEIN"/>
    <property type="match status" value="1"/>
</dbReference>
<evidence type="ECO:0000256" key="4">
    <source>
        <dbReference type="ARBA" id="ARBA00023136"/>
    </source>
</evidence>
<feature type="transmembrane region" description="Helical" evidence="7">
    <location>
        <begin position="184"/>
        <end position="207"/>
    </location>
</feature>
<feature type="transmembrane region" description="Helical" evidence="7">
    <location>
        <begin position="73"/>
        <end position="92"/>
    </location>
</feature>
<dbReference type="GO" id="GO:0022857">
    <property type="term" value="F:transmembrane transporter activity"/>
    <property type="evidence" value="ECO:0007669"/>
    <property type="project" value="InterPro"/>
</dbReference>
<feature type="compositionally biased region" description="Basic and acidic residues" evidence="6">
    <location>
        <begin position="499"/>
        <end position="519"/>
    </location>
</feature>
<comment type="caution">
    <text evidence="9">The sequence shown here is derived from an EMBL/GenBank/DDBJ whole genome shotgun (WGS) entry which is preliminary data.</text>
</comment>
<evidence type="ECO:0000259" key="8">
    <source>
        <dbReference type="PROSITE" id="PS50850"/>
    </source>
</evidence>
<comment type="subcellular location">
    <subcellularLocation>
        <location evidence="1">Cell membrane</location>
        <topology evidence="1">Multi-pass membrane protein</topology>
    </subcellularLocation>
</comment>
<feature type="transmembrane region" description="Helical" evidence="7">
    <location>
        <begin position="154"/>
        <end position="172"/>
    </location>
</feature>
<dbReference type="AlphaFoldDB" id="A0A6G4X4D9"/>
<dbReference type="RefSeq" id="WP_165301236.1">
    <property type="nucleotide sequence ID" value="NZ_JAAKZZ010000325.1"/>
</dbReference>
<keyword evidence="3 7" id="KW-1133">Transmembrane helix</keyword>
<dbReference type="PROSITE" id="PS50850">
    <property type="entry name" value="MFS"/>
    <property type="match status" value="1"/>
</dbReference>
<dbReference type="InterPro" id="IPR011701">
    <property type="entry name" value="MFS"/>
</dbReference>
<dbReference type="EMBL" id="JAAKZZ010000325">
    <property type="protein sequence ID" value="NGO71604.1"/>
    <property type="molecule type" value="Genomic_DNA"/>
</dbReference>
<dbReference type="Pfam" id="PF07690">
    <property type="entry name" value="MFS_1"/>
    <property type="match status" value="1"/>
</dbReference>
<feature type="transmembrane region" description="Helical" evidence="7">
    <location>
        <begin position="322"/>
        <end position="341"/>
    </location>
</feature>
<feature type="transmembrane region" description="Helical" evidence="7">
    <location>
        <begin position="292"/>
        <end position="310"/>
    </location>
</feature>
<dbReference type="InterPro" id="IPR020846">
    <property type="entry name" value="MFS_dom"/>
</dbReference>
<dbReference type="Gene3D" id="1.20.1720.10">
    <property type="entry name" value="Multidrug resistance protein D"/>
    <property type="match status" value="1"/>
</dbReference>
<evidence type="ECO:0000256" key="6">
    <source>
        <dbReference type="SAM" id="MobiDB-lite"/>
    </source>
</evidence>
<evidence type="ECO:0000256" key="1">
    <source>
        <dbReference type="ARBA" id="ARBA00004651"/>
    </source>
</evidence>
<dbReference type="Gene3D" id="1.20.1250.20">
    <property type="entry name" value="MFS general substrate transporter like domains"/>
    <property type="match status" value="1"/>
</dbReference>
<evidence type="ECO:0000256" key="2">
    <source>
        <dbReference type="ARBA" id="ARBA00022692"/>
    </source>
</evidence>
<gene>
    <name evidence="9" type="ORF">G5C65_25285</name>
</gene>
<dbReference type="CDD" id="cd17321">
    <property type="entry name" value="MFS_MMR_MDR_like"/>
    <property type="match status" value="1"/>
</dbReference>
<evidence type="ECO:0000313" key="10">
    <source>
        <dbReference type="Proteomes" id="UP000477722"/>
    </source>
</evidence>
<evidence type="ECO:0000313" key="9">
    <source>
        <dbReference type="EMBL" id="NGO71604.1"/>
    </source>
</evidence>
<dbReference type="InterPro" id="IPR036259">
    <property type="entry name" value="MFS_trans_sf"/>
</dbReference>
<feature type="region of interest" description="Disordered" evidence="6">
    <location>
        <begin position="494"/>
        <end position="527"/>
    </location>
</feature>
<reference evidence="9 10" key="1">
    <citation type="submission" date="2020-02" db="EMBL/GenBank/DDBJ databases">
        <title>Whole-genome analyses of novel actinobacteria.</title>
        <authorList>
            <person name="Sahin N."/>
            <person name="Tatar D."/>
        </authorList>
    </citation>
    <scope>NUCLEOTIDE SEQUENCE [LARGE SCALE GENOMIC DNA]</scope>
    <source>
        <strain evidence="9 10">SB3404</strain>
    </source>
</reference>
<feature type="transmembrane region" description="Helical" evidence="7">
    <location>
        <begin position="256"/>
        <end position="280"/>
    </location>
</feature>
<feature type="transmembrane region" description="Helical" evidence="7">
    <location>
        <begin position="127"/>
        <end position="148"/>
    </location>
</feature>
<keyword evidence="2 7" id="KW-0812">Transmembrane</keyword>
<dbReference type="PRINTS" id="PR01036">
    <property type="entry name" value="TCRTETB"/>
</dbReference>
<evidence type="ECO:0000256" key="7">
    <source>
        <dbReference type="SAM" id="Phobius"/>
    </source>
</evidence>
<feature type="transmembrane region" description="Helical" evidence="7">
    <location>
        <begin position="465"/>
        <end position="487"/>
    </location>
</feature>
<accession>A0A6G4X4D9</accession>
<sequence>MVLIITVVASALLVIDITIVSVALPEIQSDLGGSLAALQWVIIGYTVTFGAFQQAAGSLSDRLGRRSMFMSGITLFTLSSLACGIAPNAIALDAARCVQGMGAAFVLANAMPLLAQVYEGQSRNMAIAIWGTTLGACGAVAPVIGGLLVDLADWRYLFLINVPIGVVALFLCRTRLPADGERSPLGGIDWTGVGLLILTLGLINFALTRGEDQGWGSAATLVQLGAGALLLLGFLMLELRVPAPTLDLGLFKIPTFVAATLIAFASRFATIGGSVYYILYFQSSRGLSPLETGLMMMAIFAPQLGMGLVAGKLQAKYSPSHIIGAGFGVLALGGAAMAWSFDVDHTIWAALPGLLLWGVGGGLAGAPSMSLAVNVVPKERAGMASGAINSLFMFGAGIGAAVFGVLFRSRIADRAGSELTAGSIDRDKVISAAAQGDISRALKHVPQDVKGQVRGTLESAIANGAAFVMLWAAAVCVGTAAVALTLVRKKDLLTGAPEPAEKEKNEDKNDDKGDDKGDDDKADPEPV</sequence>
<feature type="transmembrane region" description="Helical" evidence="7">
    <location>
        <begin position="213"/>
        <end position="235"/>
    </location>
</feature>
<feature type="transmembrane region" description="Helical" evidence="7">
    <location>
        <begin position="347"/>
        <end position="366"/>
    </location>
</feature>